<sequence length="110" mass="11706">MGKAETMVGGWIQAQTDRKSKLMGRKQPAACWSRPISGRVKLNVDAAIAAVRDSGCGLGWCLRDDRGFFCCRSSSAMDGDALTFDGGIGWHKGSIKLAAGLRVEGDRCGV</sequence>
<evidence type="ECO:0008006" key="3">
    <source>
        <dbReference type="Google" id="ProtNLM"/>
    </source>
</evidence>
<comment type="caution">
    <text evidence="1">The sequence shown here is derived from an EMBL/GenBank/DDBJ whole genome shotgun (WGS) entry which is preliminary data.</text>
</comment>
<gene>
    <name evidence="1" type="ORF">CEPIT_LOCUS8004</name>
</gene>
<dbReference type="AlphaFoldDB" id="A0AAV0CQK8"/>
<evidence type="ECO:0000313" key="1">
    <source>
        <dbReference type="EMBL" id="CAH9082149.1"/>
    </source>
</evidence>
<name>A0AAV0CQK8_9ASTE</name>
<proteinExistence type="predicted"/>
<dbReference type="Proteomes" id="UP001152523">
    <property type="component" value="Unassembled WGS sequence"/>
</dbReference>
<accession>A0AAV0CQK8</accession>
<organism evidence="1 2">
    <name type="scientific">Cuscuta epithymum</name>
    <dbReference type="NCBI Taxonomy" id="186058"/>
    <lineage>
        <taxon>Eukaryota</taxon>
        <taxon>Viridiplantae</taxon>
        <taxon>Streptophyta</taxon>
        <taxon>Embryophyta</taxon>
        <taxon>Tracheophyta</taxon>
        <taxon>Spermatophyta</taxon>
        <taxon>Magnoliopsida</taxon>
        <taxon>eudicotyledons</taxon>
        <taxon>Gunneridae</taxon>
        <taxon>Pentapetalae</taxon>
        <taxon>asterids</taxon>
        <taxon>lamiids</taxon>
        <taxon>Solanales</taxon>
        <taxon>Convolvulaceae</taxon>
        <taxon>Cuscuteae</taxon>
        <taxon>Cuscuta</taxon>
        <taxon>Cuscuta subgen. Cuscuta</taxon>
    </lineage>
</organism>
<reference evidence="1" key="1">
    <citation type="submission" date="2022-07" db="EMBL/GenBank/DDBJ databases">
        <authorList>
            <person name="Macas J."/>
            <person name="Novak P."/>
            <person name="Neumann P."/>
        </authorList>
    </citation>
    <scope>NUCLEOTIDE SEQUENCE</scope>
</reference>
<evidence type="ECO:0000313" key="2">
    <source>
        <dbReference type="Proteomes" id="UP001152523"/>
    </source>
</evidence>
<keyword evidence="2" id="KW-1185">Reference proteome</keyword>
<dbReference type="EMBL" id="CAMAPF010000037">
    <property type="protein sequence ID" value="CAH9082149.1"/>
    <property type="molecule type" value="Genomic_DNA"/>
</dbReference>
<protein>
    <recommendedName>
        <fullName evidence="3">RNase H type-1 domain-containing protein</fullName>
    </recommendedName>
</protein>